<organism evidence="1 2">
    <name type="scientific">Bacillus phage SP-15</name>
    <dbReference type="NCBI Taxonomy" id="1792032"/>
    <lineage>
        <taxon>Viruses</taxon>
        <taxon>Duplodnaviria</taxon>
        <taxon>Heunggongvirae</taxon>
        <taxon>Uroviricota</taxon>
        <taxon>Caudoviricetes</taxon>
        <taxon>Thornevirus</taxon>
        <taxon>Thornevirus SP15</taxon>
    </lineage>
</organism>
<dbReference type="RefSeq" id="YP_009302444.1">
    <property type="nucleotide sequence ID" value="NC_031245.1"/>
</dbReference>
<evidence type="ECO:0000313" key="1">
    <source>
        <dbReference type="EMBL" id="AMM44855.1"/>
    </source>
</evidence>
<protein>
    <submittedName>
        <fullName evidence="1">Baseplate protein</fullName>
    </submittedName>
</protein>
<reference evidence="1 2" key="1">
    <citation type="submission" date="2015-08" db="EMBL/GenBank/DDBJ databases">
        <authorList>
            <person name="Babu N.S."/>
            <person name="Beckwith C.J."/>
            <person name="Beseler K.G."/>
            <person name="Brison A."/>
            <person name="Carone J.V."/>
            <person name="Caskin T.P."/>
            <person name="Diamond M."/>
            <person name="Durham M.E."/>
            <person name="Foxe J.M."/>
            <person name="Go M."/>
            <person name="Henderson B.A."/>
            <person name="Jones I.B."/>
            <person name="McGettigan J.A."/>
            <person name="Micheletti S.J."/>
            <person name="Nasrallah M.E."/>
            <person name="Ortiz D."/>
            <person name="Piller C.R."/>
            <person name="Privatt S.R."/>
            <person name="Schneider S.L."/>
            <person name="Sharp S."/>
            <person name="Smith T.C."/>
            <person name="Stanton J.D."/>
            <person name="Ullery H.E."/>
            <person name="Wilson R.J."/>
            <person name="Serrano M.G."/>
            <person name="Buck G."/>
            <person name="Lee V."/>
            <person name="Wang Y."/>
            <person name="Carvalho R."/>
            <person name="Voegtly L."/>
            <person name="Shi R."/>
            <person name="Duckworth R."/>
            <person name="Johnson A."/>
            <person name="Loviza R."/>
            <person name="Walstead R."/>
            <person name="Shah Z."/>
            <person name="Kiflezghi M."/>
            <person name="Wade K."/>
            <person name="Ball S.L."/>
            <person name="Bradley K.W."/>
            <person name="Asai D.J."/>
            <person name="Bowman C.A."/>
            <person name="Russell D.A."/>
            <person name="Pope W.H."/>
            <person name="Jacobs-Sera D."/>
            <person name="Hendrix R.W."/>
            <person name="Hatfull G.F."/>
        </authorList>
    </citation>
    <scope>NUCLEOTIDE SEQUENCE [LARGE SCALE GENOMIC DNA]</scope>
</reference>
<keyword evidence="2" id="KW-1185">Reference proteome</keyword>
<sequence length="556" mass="63687">MTLDNRSYDRSLEQLIAKATEYNSDWTKFDQADIGITIIKLLATQSHVVDYYTKYYLENLYLPSNRPEFIYEMLGYKPAAKYTTILSLRVDWLKCGPDDFIYFPKNTSIELDADGKKYNFLTTKEYYLRQYSSRVIMDMIHGELIKIKLKPEEIRDNKYLITEDDIDFDTVTFTVDDHPWSRVKNVFYEPKGCVFSVHLQDDDPAGSYVYLQDGWQDQVPSEVSEIVIEAIKIPEHFTTNTVKCIEVKFKDPILNAAEEDITENFALHLLDVTPVDSTDSQDLAKDRIITLDDFEFQSMMFPGVAAVRAYDWDTYHPSLGINRPFFVKVVATGPDGNLSAQVKSSMRRRLKSMTFDNIEVEVVDPVRVKYNPYILANIGQYKGTYQESDIYQSIRRGIERYFTVGNIEIGTKIDTRAMFAEIFKEDERIRYLEWYGFKEGIDLDPLAIPVLGTLTVDFNVDAELIFDVGYGDEIAHYGPVSEDSGTSAEDVTSIEVFQSREDTSSSDLEIAIISDKHLIARDSIITNRLDTMRVLSLGNTAEEEGSSLEVASIKKS</sequence>
<gene>
    <name evidence="1" type="ORF">SP15_056</name>
</gene>
<name>A0A127AW44_9CAUD</name>
<proteinExistence type="predicted"/>
<evidence type="ECO:0000313" key="2">
    <source>
        <dbReference type="Proteomes" id="UP000203261"/>
    </source>
</evidence>
<dbReference type="EMBL" id="KT624200">
    <property type="protein sequence ID" value="AMM44855.1"/>
    <property type="molecule type" value="Genomic_DNA"/>
</dbReference>
<dbReference type="KEGG" id="vg:29125224"/>
<accession>A0A127AW44</accession>
<dbReference type="Proteomes" id="UP000203261">
    <property type="component" value="Segment"/>
</dbReference>
<dbReference type="GeneID" id="29125224"/>